<comment type="caution">
    <text evidence="4">The sequence shown here is derived from an EMBL/GenBank/DDBJ whole genome shotgun (WGS) entry which is preliminary data.</text>
</comment>
<keyword evidence="1" id="KW-0863">Zinc-finger</keyword>
<dbReference type="PROSITE" id="PS50157">
    <property type="entry name" value="ZINC_FINGER_C2H2_2"/>
    <property type="match status" value="2"/>
</dbReference>
<dbReference type="PANTHER" id="PTHR46179">
    <property type="entry name" value="ZINC FINGER PROTEIN"/>
    <property type="match status" value="1"/>
</dbReference>
<dbReference type="InterPro" id="IPR013087">
    <property type="entry name" value="Znf_C2H2_type"/>
</dbReference>
<evidence type="ECO:0000313" key="5">
    <source>
        <dbReference type="Proteomes" id="UP001147747"/>
    </source>
</evidence>
<dbReference type="OrthoDB" id="6077919at2759"/>
<dbReference type="GO" id="GO:0005634">
    <property type="term" value="C:nucleus"/>
    <property type="evidence" value="ECO:0007669"/>
    <property type="project" value="TreeGrafter"/>
</dbReference>
<dbReference type="InterPro" id="IPR051061">
    <property type="entry name" value="Zinc_finger_trans_reg"/>
</dbReference>
<keyword evidence="1" id="KW-0479">Metal-binding</keyword>
<evidence type="ECO:0000256" key="1">
    <source>
        <dbReference type="PROSITE-ProRule" id="PRU00042"/>
    </source>
</evidence>
<feature type="compositionally biased region" description="Polar residues" evidence="2">
    <location>
        <begin position="398"/>
        <end position="417"/>
    </location>
</feature>
<dbReference type="GeneID" id="81371403"/>
<sequence>MEFNLLTRFLSFPQDPQMTWQDSGDVLQGIMVGSDAHNPPTLTMGDSASTLLDLHLNTDLSSLEAHPPTHNNSFLGQWSSSSTEQNFYYPHYPSRLTSAQDAWNPLQVTGVPSSGMSSHLNVSPGGDDYAFHKPHYRTPSDSGSQYMGSLISGDSGYASNNGAPQSVVASSYGMDSSPHLSAKEHGFKFGEALAFYDQQQQPHGMGVGNMFMKDDCSSLSLESVKCDHPACSWIGKCPSDKRKHEARHRKSFKCDEPNCPRKEGFGTINDLARHKKCVHNKEPERGPKMMYLCFGKNCPRPNKRWPRLDNFKQHLSRMHHEEDADALLKKSMDWYESVTGHRGQKIEDSTQDDSMLDIPHDMMSTHSGDLDADGDIAESYCSYDAVDFPSSRDPTPRPFQSTQDFEVSPIQQSSQFLSPPLVNDTRVERSNSNPETFVSDAADNLITAMTKKMNNRPQRQSHNSDEGIELEPENPNLSQPQRQILQKVLLAALDRLSDDASASASISVPPAPVSVSVPAPAPIPAPTEIKQEGFQCDLCPKRTRLRCEMKKHQKRHERPYGCTFPHCAKSFGSKADWKRHESSQHLHITSWLCNSSLHENEEDSCGRIFYREETYIQHLTQGHRIAKAKLKYTLNATRLDLADSRQFWCGFCNRSIYLTAGVTGAAALDERFNHIDVEHFKKGSVGGGLAFSEFFEDEDSSWGWG</sequence>
<feature type="domain" description="C2H2-type" evidence="3">
    <location>
        <begin position="534"/>
        <end position="561"/>
    </location>
</feature>
<evidence type="ECO:0000313" key="4">
    <source>
        <dbReference type="EMBL" id="KAJ5392296.1"/>
    </source>
</evidence>
<feature type="region of interest" description="Disordered" evidence="2">
    <location>
        <begin position="452"/>
        <end position="480"/>
    </location>
</feature>
<dbReference type="GO" id="GO:0008270">
    <property type="term" value="F:zinc ion binding"/>
    <property type="evidence" value="ECO:0007669"/>
    <property type="project" value="UniProtKB-KW"/>
</dbReference>
<dbReference type="Gene3D" id="3.30.160.60">
    <property type="entry name" value="Classic Zinc Finger"/>
    <property type="match status" value="1"/>
</dbReference>
<organism evidence="4 5">
    <name type="scientific">Penicillium cosmopolitanum</name>
    <dbReference type="NCBI Taxonomy" id="1131564"/>
    <lineage>
        <taxon>Eukaryota</taxon>
        <taxon>Fungi</taxon>
        <taxon>Dikarya</taxon>
        <taxon>Ascomycota</taxon>
        <taxon>Pezizomycotina</taxon>
        <taxon>Eurotiomycetes</taxon>
        <taxon>Eurotiomycetidae</taxon>
        <taxon>Eurotiales</taxon>
        <taxon>Aspergillaceae</taxon>
        <taxon>Penicillium</taxon>
    </lineage>
</organism>
<dbReference type="SUPFAM" id="SSF57667">
    <property type="entry name" value="beta-beta-alpha zinc fingers"/>
    <property type="match status" value="1"/>
</dbReference>
<dbReference type="AlphaFoldDB" id="A0A9W9VZQ0"/>
<accession>A0A9W9VZQ0</accession>
<dbReference type="SMART" id="SM00355">
    <property type="entry name" value="ZnF_C2H2"/>
    <property type="match status" value="6"/>
</dbReference>
<keyword evidence="1" id="KW-0862">Zinc</keyword>
<reference evidence="4" key="2">
    <citation type="journal article" date="2023" name="IMA Fungus">
        <title>Comparative genomic study of the Penicillium genus elucidates a diverse pangenome and 15 lateral gene transfer events.</title>
        <authorList>
            <person name="Petersen C."/>
            <person name="Sorensen T."/>
            <person name="Nielsen M.R."/>
            <person name="Sondergaard T.E."/>
            <person name="Sorensen J.L."/>
            <person name="Fitzpatrick D.A."/>
            <person name="Frisvad J.C."/>
            <person name="Nielsen K.L."/>
        </authorList>
    </citation>
    <scope>NUCLEOTIDE SEQUENCE</scope>
    <source>
        <strain evidence="4">IBT 29677</strain>
    </source>
</reference>
<evidence type="ECO:0000256" key="2">
    <source>
        <dbReference type="SAM" id="MobiDB-lite"/>
    </source>
</evidence>
<protein>
    <recommendedName>
        <fullName evidence="3">C2H2-type domain-containing protein</fullName>
    </recommendedName>
</protein>
<proteinExistence type="predicted"/>
<gene>
    <name evidence="4" type="ORF">N7509_007786</name>
</gene>
<dbReference type="EMBL" id="JAPZBU010000008">
    <property type="protein sequence ID" value="KAJ5392296.1"/>
    <property type="molecule type" value="Genomic_DNA"/>
</dbReference>
<dbReference type="PROSITE" id="PS00028">
    <property type="entry name" value="ZINC_FINGER_C2H2_1"/>
    <property type="match status" value="1"/>
</dbReference>
<dbReference type="Proteomes" id="UP001147747">
    <property type="component" value="Unassembled WGS sequence"/>
</dbReference>
<reference evidence="4" key="1">
    <citation type="submission" date="2022-12" db="EMBL/GenBank/DDBJ databases">
        <authorList>
            <person name="Petersen C."/>
        </authorList>
    </citation>
    <scope>NUCLEOTIDE SEQUENCE</scope>
    <source>
        <strain evidence="4">IBT 29677</strain>
    </source>
</reference>
<evidence type="ECO:0000259" key="3">
    <source>
        <dbReference type="PROSITE" id="PS50157"/>
    </source>
</evidence>
<feature type="domain" description="C2H2-type" evidence="3">
    <location>
        <begin position="560"/>
        <end position="585"/>
    </location>
</feature>
<keyword evidence="5" id="KW-1185">Reference proteome</keyword>
<name>A0A9W9VZQ0_9EURO</name>
<feature type="region of interest" description="Disordered" evidence="2">
    <location>
        <begin position="387"/>
        <end position="437"/>
    </location>
</feature>
<dbReference type="InterPro" id="IPR036236">
    <property type="entry name" value="Znf_C2H2_sf"/>
</dbReference>
<dbReference type="GO" id="GO:0006357">
    <property type="term" value="P:regulation of transcription by RNA polymerase II"/>
    <property type="evidence" value="ECO:0007669"/>
    <property type="project" value="TreeGrafter"/>
</dbReference>
<dbReference type="PANTHER" id="PTHR46179:SF19">
    <property type="entry name" value="C2H2 FINGER DOMAIN TRANSCRIPTION FACTOR (EUROFUNG)-RELATED"/>
    <property type="match status" value="1"/>
</dbReference>
<dbReference type="RefSeq" id="XP_056487974.1">
    <property type="nucleotide sequence ID" value="XM_056632423.1"/>
</dbReference>